<gene>
    <name evidence="7" type="ORF">ENS29_10190</name>
</gene>
<sequence>MNYKPTSRIGNRPFGLFIRPIFLCRCDEGRFPMATLPRIDDIRRNQILQAAMKTLAKSGSANVTMEEIAASCGLSKGGLAHYYPSKSELFMAVFVSFFDGIFERSCRHMLEADHPLEKLLSFSWLFDRNDPDCQIGYPLLFDCMALAVHDEDYRRLLSSWFGNWVTLLKDVIEGGQKQGMFTGIEAEPAARAISAVYQGMATRWYFAPETHDTHWAVEACRKAIEGIMGDRR</sequence>
<feature type="DNA-binding region" description="H-T-H motif" evidence="5">
    <location>
        <begin position="64"/>
        <end position="83"/>
    </location>
</feature>
<evidence type="ECO:0000256" key="1">
    <source>
        <dbReference type="ARBA" id="ARBA00022491"/>
    </source>
</evidence>
<dbReference type="PANTHER" id="PTHR47506">
    <property type="entry name" value="TRANSCRIPTIONAL REGULATORY PROTEIN"/>
    <property type="match status" value="1"/>
</dbReference>
<evidence type="ECO:0000256" key="5">
    <source>
        <dbReference type="PROSITE-ProRule" id="PRU00335"/>
    </source>
</evidence>
<keyword evidence="1" id="KW-0678">Repressor</keyword>
<dbReference type="GO" id="GO:0003677">
    <property type="term" value="F:DNA binding"/>
    <property type="evidence" value="ECO:0007669"/>
    <property type="project" value="UniProtKB-UniRule"/>
</dbReference>
<dbReference type="Pfam" id="PF00440">
    <property type="entry name" value="TetR_N"/>
    <property type="match status" value="1"/>
</dbReference>
<accession>A0A7C4MMU9</accession>
<feature type="domain" description="HTH tetR-type" evidence="6">
    <location>
        <begin position="41"/>
        <end position="101"/>
    </location>
</feature>
<evidence type="ECO:0000256" key="3">
    <source>
        <dbReference type="ARBA" id="ARBA00023125"/>
    </source>
</evidence>
<protein>
    <submittedName>
        <fullName evidence="7">TetR/AcrR family transcriptional regulator</fullName>
    </submittedName>
</protein>
<reference evidence="7" key="1">
    <citation type="journal article" date="2020" name="mSystems">
        <title>Genome- and Community-Level Interaction Insights into Carbon Utilization and Element Cycling Functions of Hydrothermarchaeota in Hydrothermal Sediment.</title>
        <authorList>
            <person name="Zhou Z."/>
            <person name="Liu Y."/>
            <person name="Xu W."/>
            <person name="Pan J."/>
            <person name="Luo Z.H."/>
            <person name="Li M."/>
        </authorList>
    </citation>
    <scope>NUCLEOTIDE SEQUENCE [LARGE SCALE GENOMIC DNA]</scope>
    <source>
        <strain evidence="7">SpSt-477</strain>
    </source>
</reference>
<evidence type="ECO:0000256" key="4">
    <source>
        <dbReference type="ARBA" id="ARBA00023163"/>
    </source>
</evidence>
<name>A0A7C4MMU9_9BACT</name>
<dbReference type="Gene3D" id="1.10.357.10">
    <property type="entry name" value="Tetracycline Repressor, domain 2"/>
    <property type="match status" value="1"/>
</dbReference>
<keyword evidence="2" id="KW-0805">Transcription regulation</keyword>
<evidence type="ECO:0000259" key="6">
    <source>
        <dbReference type="PROSITE" id="PS50977"/>
    </source>
</evidence>
<dbReference type="PANTHER" id="PTHR47506:SF6">
    <property type="entry name" value="HTH-TYPE TRANSCRIPTIONAL REPRESSOR NEMR"/>
    <property type="match status" value="1"/>
</dbReference>
<dbReference type="InterPro" id="IPR001647">
    <property type="entry name" value="HTH_TetR"/>
</dbReference>
<evidence type="ECO:0000313" key="7">
    <source>
        <dbReference type="EMBL" id="HGU33210.1"/>
    </source>
</evidence>
<keyword evidence="3 5" id="KW-0238">DNA-binding</keyword>
<dbReference type="Pfam" id="PF13977">
    <property type="entry name" value="TetR_C_6"/>
    <property type="match status" value="1"/>
</dbReference>
<dbReference type="InterPro" id="IPR039538">
    <property type="entry name" value="BetI_C"/>
</dbReference>
<proteinExistence type="predicted"/>
<organism evidence="7">
    <name type="scientific">Desulfatirhabdium butyrativorans</name>
    <dbReference type="NCBI Taxonomy" id="340467"/>
    <lineage>
        <taxon>Bacteria</taxon>
        <taxon>Pseudomonadati</taxon>
        <taxon>Thermodesulfobacteriota</taxon>
        <taxon>Desulfobacteria</taxon>
        <taxon>Desulfobacterales</taxon>
        <taxon>Desulfatirhabdiaceae</taxon>
        <taxon>Desulfatirhabdium</taxon>
    </lineage>
</organism>
<dbReference type="PRINTS" id="PR00455">
    <property type="entry name" value="HTHTETR"/>
</dbReference>
<keyword evidence="4" id="KW-0804">Transcription</keyword>
<dbReference type="AlphaFoldDB" id="A0A7C4MMU9"/>
<dbReference type="PROSITE" id="PS50977">
    <property type="entry name" value="HTH_TETR_2"/>
    <property type="match status" value="1"/>
</dbReference>
<evidence type="ECO:0000256" key="2">
    <source>
        <dbReference type="ARBA" id="ARBA00023015"/>
    </source>
</evidence>
<dbReference type="InterPro" id="IPR009057">
    <property type="entry name" value="Homeodomain-like_sf"/>
</dbReference>
<comment type="caution">
    <text evidence="7">The sequence shown here is derived from an EMBL/GenBank/DDBJ whole genome shotgun (WGS) entry which is preliminary data.</text>
</comment>
<dbReference type="SUPFAM" id="SSF46689">
    <property type="entry name" value="Homeodomain-like"/>
    <property type="match status" value="1"/>
</dbReference>
<dbReference type="EMBL" id="DSUH01000235">
    <property type="protein sequence ID" value="HGU33210.1"/>
    <property type="molecule type" value="Genomic_DNA"/>
</dbReference>
<dbReference type="SUPFAM" id="SSF48498">
    <property type="entry name" value="Tetracyclin repressor-like, C-terminal domain"/>
    <property type="match status" value="1"/>
</dbReference>
<dbReference type="InterPro" id="IPR036271">
    <property type="entry name" value="Tet_transcr_reg_TetR-rel_C_sf"/>
</dbReference>